<dbReference type="Gene3D" id="3.40.50.1820">
    <property type="entry name" value="alpha/beta hydrolase"/>
    <property type="match status" value="1"/>
</dbReference>
<dbReference type="InterPro" id="IPR013094">
    <property type="entry name" value="AB_hydrolase_3"/>
</dbReference>
<keyword evidence="1 3" id="KW-0378">Hydrolase</keyword>
<comment type="caution">
    <text evidence="3">The sequence shown here is derived from an EMBL/GenBank/DDBJ whole genome shotgun (WGS) entry which is preliminary data.</text>
</comment>
<evidence type="ECO:0000256" key="1">
    <source>
        <dbReference type="ARBA" id="ARBA00022801"/>
    </source>
</evidence>
<organism evidence="3 4">
    <name type="scientific">Thalassotalea loyana</name>
    <dbReference type="NCBI Taxonomy" id="280483"/>
    <lineage>
        <taxon>Bacteria</taxon>
        <taxon>Pseudomonadati</taxon>
        <taxon>Pseudomonadota</taxon>
        <taxon>Gammaproteobacteria</taxon>
        <taxon>Alteromonadales</taxon>
        <taxon>Colwelliaceae</taxon>
        <taxon>Thalassotalea</taxon>
    </lineage>
</organism>
<protein>
    <submittedName>
        <fullName evidence="3">Alpha/beta hydrolase</fullName>
    </submittedName>
</protein>
<dbReference type="Proteomes" id="UP001157134">
    <property type="component" value="Unassembled WGS sequence"/>
</dbReference>
<dbReference type="InterPro" id="IPR029058">
    <property type="entry name" value="AB_hydrolase_fold"/>
</dbReference>
<accession>A0ABQ6HHL6</accession>
<evidence type="ECO:0000313" key="4">
    <source>
        <dbReference type="Proteomes" id="UP001157134"/>
    </source>
</evidence>
<feature type="domain" description="Alpha/beta hydrolase fold-3" evidence="2">
    <location>
        <begin position="81"/>
        <end position="287"/>
    </location>
</feature>
<keyword evidence="4" id="KW-1185">Reference proteome</keyword>
<evidence type="ECO:0000313" key="3">
    <source>
        <dbReference type="EMBL" id="GLX87127.1"/>
    </source>
</evidence>
<proteinExistence type="predicted"/>
<sequence length="310" mass="34805">MRGKVSKKLEPFLNQVNQAIADMKGAPYEVETTRTNLNNLANLMPQGPEIAKVTSQSIDHHGYSIPLRIYHPQPDAPLPVLLHFHGGGHMCGSIELYDPISRFLADGCQCIVIAVDYRLAPEFPYPIGLTDCEFVLKNISQVLLGINYLEKVFIVGDSAGGAICSSLAMKSQFDIGLKIDKQVLIYPSVDYTMTSESFEQNGQGFLLEKEKIDWYFHNYFQHDMALERLKKASPLHNELSSKLPSTLVITAGCDPLRDEGLMYVESAKNSGADIEHHHFKDMIHAYMLLHDLVEDECIETYALIAEFIKK</sequence>
<dbReference type="SUPFAM" id="SSF53474">
    <property type="entry name" value="alpha/beta-Hydrolases"/>
    <property type="match status" value="1"/>
</dbReference>
<gene>
    <name evidence="3" type="ORF">tloyanaT_33800</name>
</gene>
<evidence type="ECO:0000259" key="2">
    <source>
        <dbReference type="Pfam" id="PF07859"/>
    </source>
</evidence>
<dbReference type="RefSeq" id="WP_284300883.1">
    <property type="nucleotide sequence ID" value="NZ_BSSV01000009.1"/>
</dbReference>
<dbReference type="PANTHER" id="PTHR48081">
    <property type="entry name" value="AB HYDROLASE SUPERFAMILY PROTEIN C4A8.06C"/>
    <property type="match status" value="1"/>
</dbReference>
<dbReference type="GO" id="GO:0016787">
    <property type="term" value="F:hydrolase activity"/>
    <property type="evidence" value="ECO:0007669"/>
    <property type="project" value="UniProtKB-KW"/>
</dbReference>
<reference evidence="3 4" key="1">
    <citation type="submission" date="2023-03" db="EMBL/GenBank/DDBJ databases">
        <title>Thalassotalea loyana LMG 22536T draft genome sequence.</title>
        <authorList>
            <person name="Sawabe T."/>
        </authorList>
    </citation>
    <scope>NUCLEOTIDE SEQUENCE [LARGE SCALE GENOMIC DNA]</scope>
    <source>
        <strain evidence="3 4">LMG 22536</strain>
    </source>
</reference>
<dbReference type="Pfam" id="PF07859">
    <property type="entry name" value="Abhydrolase_3"/>
    <property type="match status" value="1"/>
</dbReference>
<dbReference type="PANTHER" id="PTHR48081:SF8">
    <property type="entry name" value="ALPHA_BETA HYDROLASE FOLD-3 DOMAIN-CONTAINING PROTEIN-RELATED"/>
    <property type="match status" value="1"/>
</dbReference>
<dbReference type="InterPro" id="IPR050300">
    <property type="entry name" value="GDXG_lipolytic_enzyme"/>
</dbReference>
<name>A0ABQ6HHL6_9GAMM</name>
<dbReference type="EMBL" id="BSSV01000009">
    <property type="protein sequence ID" value="GLX87127.1"/>
    <property type="molecule type" value="Genomic_DNA"/>
</dbReference>